<organism evidence="2 3">
    <name type="scientific">Morella rubra</name>
    <name type="common">Chinese bayberry</name>
    <dbReference type="NCBI Taxonomy" id="262757"/>
    <lineage>
        <taxon>Eukaryota</taxon>
        <taxon>Viridiplantae</taxon>
        <taxon>Streptophyta</taxon>
        <taxon>Embryophyta</taxon>
        <taxon>Tracheophyta</taxon>
        <taxon>Spermatophyta</taxon>
        <taxon>Magnoliopsida</taxon>
        <taxon>eudicotyledons</taxon>
        <taxon>Gunneridae</taxon>
        <taxon>Pentapetalae</taxon>
        <taxon>rosids</taxon>
        <taxon>fabids</taxon>
        <taxon>Fagales</taxon>
        <taxon>Myricaceae</taxon>
        <taxon>Morella</taxon>
    </lineage>
</organism>
<sequence>MARKESSTKFSHQGVRSQKRFCPGKREGTIRWSAHSTQESSTPTKSSIKVDFKKAGRRGSPFGLDNSFRSRPSSKMLLETPMHISDHGMGMRMLYLMHQEITRKPDGATNHSSLNEKVTIRNMVNSQRRGGIHKASNPRLDIQRLQRFHVKRPSSMKPQDLSQGTFDEQMLNSFLLMFAEGTKKEFRGKSISQEKQFTSHRHRRHSHFPKEKFEASLQV</sequence>
<proteinExistence type="predicted"/>
<feature type="region of interest" description="Disordered" evidence="1">
    <location>
        <begin position="1"/>
        <end position="48"/>
    </location>
</feature>
<dbReference type="Proteomes" id="UP000516437">
    <property type="component" value="Chromosome 3"/>
</dbReference>
<feature type="region of interest" description="Disordered" evidence="1">
    <location>
        <begin position="193"/>
        <end position="219"/>
    </location>
</feature>
<dbReference type="EMBL" id="RXIC02000021">
    <property type="protein sequence ID" value="KAB1220854.1"/>
    <property type="molecule type" value="Genomic_DNA"/>
</dbReference>
<protein>
    <submittedName>
        <fullName evidence="2">Uncharacterized protein</fullName>
    </submittedName>
</protein>
<keyword evidence="3" id="KW-1185">Reference proteome</keyword>
<reference evidence="2 3" key="1">
    <citation type="journal article" date="2019" name="Plant Biotechnol. J.">
        <title>The red bayberry genome and genetic basis of sex determination.</title>
        <authorList>
            <person name="Jia H.M."/>
            <person name="Jia H.J."/>
            <person name="Cai Q.L."/>
            <person name="Wang Y."/>
            <person name="Zhao H.B."/>
            <person name="Yang W.F."/>
            <person name="Wang G.Y."/>
            <person name="Li Y.H."/>
            <person name="Zhan D.L."/>
            <person name="Shen Y.T."/>
            <person name="Niu Q.F."/>
            <person name="Chang L."/>
            <person name="Qiu J."/>
            <person name="Zhao L."/>
            <person name="Xie H.B."/>
            <person name="Fu W.Y."/>
            <person name="Jin J."/>
            <person name="Li X.W."/>
            <person name="Jiao Y."/>
            <person name="Zhou C.C."/>
            <person name="Tu T."/>
            <person name="Chai C.Y."/>
            <person name="Gao J.L."/>
            <person name="Fan L.J."/>
            <person name="van de Weg E."/>
            <person name="Wang J.Y."/>
            <person name="Gao Z.S."/>
        </authorList>
    </citation>
    <scope>NUCLEOTIDE SEQUENCE [LARGE SCALE GENOMIC DNA]</scope>
    <source>
        <tissue evidence="2">Leaves</tissue>
    </source>
</reference>
<evidence type="ECO:0000256" key="1">
    <source>
        <dbReference type="SAM" id="MobiDB-lite"/>
    </source>
</evidence>
<dbReference type="AlphaFoldDB" id="A0A6A1W6F5"/>
<comment type="caution">
    <text evidence="2">The sequence shown here is derived from an EMBL/GenBank/DDBJ whole genome shotgun (WGS) entry which is preliminary data.</text>
</comment>
<gene>
    <name evidence="2" type="ORF">CJ030_MR3G011003</name>
</gene>
<accession>A0A6A1W6F5</accession>
<feature type="compositionally biased region" description="Basic residues" evidence="1">
    <location>
        <begin position="198"/>
        <end position="207"/>
    </location>
</feature>
<feature type="compositionally biased region" description="Basic and acidic residues" evidence="1">
    <location>
        <begin position="208"/>
        <end position="219"/>
    </location>
</feature>
<evidence type="ECO:0000313" key="3">
    <source>
        <dbReference type="Proteomes" id="UP000516437"/>
    </source>
</evidence>
<feature type="compositionally biased region" description="Polar residues" evidence="1">
    <location>
        <begin position="34"/>
        <end position="47"/>
    </location>
</feature>
<name>A0A6A1W6F5_9ROSI</name>
<evidence type="ECO:0000313" key="2">
    <source>
        <dbReference type="EMBL" id="KAB1220854.1"/>
    </source>
</evidence>